<keyword evidence="5" id="KW-0411">Iron-sulfur</keyword>
<accession>A0A8J8MI76</accession>
<dbReference type="GO" id="GO:0016836">
    <property type="term" value="F:hydro-lyase activity"/>
    <property type="evidence" value="ECO:0007669"/>
    <property type="project" value="TreeGrafter"/>
</dbReference>
<dbReference type="AlphaFoldDB" id="A0A8J8MI76"/>
<evidence type="ECO:0000256" key="2">
    <source>
        <dbReference type="ARBA" id="ARBA00022714"/>
    </source>
</evidence>
<evidence type="ECO:0000256" key="6">
    <source>
        <dbReference type="ARBA" id="ARBA00023239"/>
    </source>
</evidence>
<feature type="domain" description="Dihydroxy-acid/6-phosphogluconate dehydratase C-terminal" evidence="9">
    <location>
        <begin position="369"/>
        <end position="569"/>
    </location>
</feature>
<evidence type="ECO:0000256" key="3">
    <source>
        <dbReference type="ARBA" id="ARBA00022723"/>
    </source>
</evidence>
<dbReference type="GO" id="GO:0005829">
    <property type="term" value="C:cytosol"/>
    <property type="evidence" value="ECO:0007669"/>
    <property type="project" value="TreeGrafter"/>
</dbReference>
<reference evidence="10" key="1">
    <citation type="submission" date="2020-07" db="EMBL/GenBank/DDBJ databases">
        <title>Vallitalea pronyensis genome.</title>
        <authorList>
            <person name="Postec A."/>
        </authorList>
    </citation>
    <scope>NUCLEOTIDE SEQUENCE</scope>
    <source>
        <strain evidence="10">FatNI3</strain>
    </source>
</reference>
<dbReference type="FunFam" id="3.50.30.80:FF:000001">
    <property type="entry name" value="Dihydroxy-acid dehydratase"/>
    <property type="match status" value="1"/>
</dbReference>
<dbReference type="SUPFAM" id="SSF52016">
    <property type="entry name" value="LeuD/IlvD-like"/>
    <property type="match status" value="1"/>
</dbReference>
<dbReference type="PANTHER" id="PTHR43661">
    <property type="entry name" value="D-XYLONATE DEHYDRATASE"/>
    <property type="match status" value="1"/>
</dbReference>
<keyword evidence="3" id="KW-0479">Metal-binding</keyword>
<dbReference type="GO" id="GO:0046872">
    <property type="term" value="F:metal ion binding"/>
    <property type="evidence" value="ECO:0007669"/>
    <property type="project" value="UniProtKB-KW"/>
</dbReference>
<dbReference type="RefSeq" id="WP_212697567.1">
    <property type="nucleotide sequence ID" value="NZ_CP058649.1"/>
</dbReference>
<dbReference type="SUPFAM" id="SSF143975">
    <property type="entry name" value="IlvD/EDD N-terminal domain-like"/>
    <property type="match status" value="1"/>
</dbReference>
<keyword evidence="4" id="KW-0408">Iron</keyword>
<sequence>MQYNSQKMRSVAVEMDALKMGMGWSKEDLSKIQIMIQSTWGDSHPGSVHLNQYVQLADETIAKRGMKGAKYTVTDICDGIAQGHDGMNYSLPSREFIANMIEIQGMATPFDGALFIASCDKGVPAHLIALARLDLPSVFIPGGVMKAGEGDLTLEQIGMYSAQLKRGEISQGTFEHYQHHACPTCGACAFMGTALTMQIMSEALGLSLPTTSAMPAYNNLIAQGIHKSVETLENLMKSDIRPSHILTYEAFENAIMVHAAVGGSTNALLHLPTIAREVHVELQAELFDEINKSIPYIANVRPSGKYPSEYFWYAGGTTGVMEAIKDYLHLDVMTVTGKTLGENLEKIKASNHYSKGKAYFTYLDFKASDVIFSAENPMREDGAIAILKGNLAPDGAVVKHAALDDAMRKVILRARPYDSEEEAFHDVINGNVMAGDGVIIRYEGPKGSGMPEMFYTTEAIASDERLSSSVALMTDGRFSGATRGPAIGHISPEAAEGGPIALVEKDDMIEIDIEKRSLNIIGQKGEILTKDSMNAILEERRKKWKPLPVKREKGVLGLFKKNAVSAMKGGYME</sequence>
<evidence type="ECO:0000259" key="9">
    <source>
        <dbReference type="Pfam" id="PF24877"/>
    </source>
</evidence>
<dbReference type="InterPro" id="IPR042096">
    <property type="entry name" value="Dihydro-acid_dehy_C"/>
</dbReference>
<dbReference type="Proteomes" id="UP000683246">
    <property type="component" value="Chromosome"/>
</dbReference>
<dbReference type="InterPro" id="IPR056740">
    <property type="entry name" value="ILV_EDD_C"/>
</dbReference>
<organism evidence="10 11">
    <name type="scientific">Vallitalea pronyensis</name>
    <dbReference type="NCBI Taxonomy" id="1348613"/>
    <lineage>
        <taxon>Bacteria</taxon>
        <taxon>Bacillati</taxon>
        <taxon>Bacillota</taxon>
        <taxon>Clostridia</taxon>
        <taxon>Lachnospirales</taxon>
        <taxon>Vallitaleaceae</taxon>
        <taxon>Vallitalea</taxon>
    </lineage>
</organism>
<evidence type="ECO:0000259" key="8">
    <source>
        <dbReference type="Pfam" id="PF00920"/>
    </source>
</evidence>
<name>A0A8J8MI76_9FIRM</name>
<protein>
    <submittedName>
        <fullName evidence="10">Dihydroxy-acid dehydratase</fullName>
    </submittedName>
</protein>
<evidence type="ECO:0000256" key="1">
    <source>
        <dbReference type="ARBA" id="ARBA00006486"/>
    </source>
</evidence>
<keyword evidence="6" id="KW-0456">Lyase</keyword>
<evidence type="ECO:0000313" key="11">
    <source>
        <dbReference type="Proteomes" id="UP000683246"/>
    </source>
</evidence>
<evidence type="ECO:0000256" key="5">
    <source>
        <dbReference type="ARBA" id="ARBA00023014"/>
    </source>
</evidence>
<evidence type="ECO:0000256" key="4">
    <source>
        <dbReference type="ARBA" id="ARBA00023004"/>
    </source>
</evidence>
<dbReference type="InterPro" id="IPR000581">
    <property type="entry name" value="ILV_EDD_N"/>
</dbReference>
<dbReference type="InterPro" id="IPR037237">
    <property type="entry name" value="IlvD/EDD_N"/>
</dbReference>
<dbReference type="Pfam" id="PF00920">
    <property type="entry name" value="ILVD_EDD_N"/>
    <property type="match status" value="1"/>
</dbReference>
<evidence type="ECO:0000313" key="10">
    <source>
        <dbReference type="EMBL" id="QUI22089.1"/>
    </source>
</evidence>
<dbReference type="InterPro" id="IPR020558">
    <property type="entry name" value="DiOHA_6PGluconate_deHydtase_CS"/>
</dbReference>
<dbReference type="KEGG" id="vpy:HZI73_07155"/>
<keyword evidence="11" id="KW-1185">Reference proteome</keyword>
<keyword evidence="2" id="KW-0001">2Fe-2S</keyword>
<dbReference type="PROSITE" id="PS00887">
    <property type="entry name" value="ILVD_EDD_2"/>
    <property type="match status" value="1"/>
</dbReference>
<evidence type="ECO:0000256" key="7">
    <source>
        <dbReference type="ARBA" id="ARBA00023304"/>
    </source>
</evidence>
<gene>
    <name evidence="10" type="ORF">HZI73_07155</name>
</gene>
<keyword evidence="7" id="KW-0100">Branched-chain amino acid biosynthesis</keyword>
<dbReference type="GO" id="GO:0051537">
    <property type="term" value="F:2 iron, 2 sulfur cluster binding"/>
    <property type="evidence" value="ECO:0007669"/>
    <property type="project" value="UniProtKB-KW"/>
</dbReference>
<dbReference type="EMBL" id="CP058649">
    <property type="protein sequence ID" value="QUI22089.1"/>
    <property type="molecule type" value="Genomic_DNA"/>
</dbReference>
<dbReference type="Pfam" id="PF24877">
    <property type="entry name" value="ILV_EDD_C"/>
    <property type="match status" value="1"/>
</dbReference>
<proteinExistence type="inferred from homology"/>
<dbReference type="PANTHER" id="PTHR43661:SF3">
    <property type="entry name" value="D-XYLONATE DEHYDRATASE YAGF-RELATED"/>
    <property type="match status" value="1"/>
</dbReference>
<dbReference type="GO" id="GO:0009082">
    <property type="term" value="P:branched-chain amino acid biosynthetic process"/>
    <property type="evidence" value="ECO:0007669"/>
    <property type="project" value="UniProtKB-KW"/>
</dbReference>
<dbReference type="Gene3D" id="3.50.30.80">
    <property type="entry name" value="IlvD/EDD C-terminal domain-like"/>
    <property type="match status" value="1"/>
</dbReference>
<keyword evidence="7" id="KW-0028">Amino-acid biosynthesis</keyword>
<comment type="similarity">
    <text evidence="1">Belongs to the IlvD/Edd family.</text>
</comment>
<dbReference type="PROSITE" id="PS00886">
    <property type="entry name" value="ILVD_EDD_1"/>
    <property type="match status" value="1"/>
</dbReference>
<feature type="domain" description="Dihydroxy-acid/6-phosphogluconate dehydratase N-terminal" evidence="8">
    <location>
        <begin position="32"/>
        <end position="343"/>
    </location>
</feature>